<organism evidence="1 2">
    <name type="scientific">Goodea atripinnis</name>
    <dbReference type="NCBI Taxonomy" id="208336"/>
    <lineage>
        <taxon>Eukaryota</taxon>
        <taxon>Metazoa</taxon>
        <taxon>Chordata</taxon>
        <taxon>Craniata</taxon>
        <taxon>Vertebrata</taxon>
        <taxon>Euteleostomi</taxon>
        <taxon>Actinopterygii</taxon>
        <taxon>Neopterygii</taxon>
        <taxon>Teleostei</taxon>
        <taxon>Neoteleostei</taxon>
        <taxon>Acanthomorphata</taxon>
        <taxon>Ovalentaria</taxon>
        <taxon>Atherinomorphae</taxon>
        <taxon>Cyprinodontiformes</taxon>
        <taxon>Goodeidae</taxon>
        <taxon>Goodea</taxon>
    </lineage>
</organism>
<protein>
    <submittedName>
        <fullName evidence="1">Uncharacterized protein</fullName>
    </submittedName>
</protein>
<sequence length="126" mass="13836">MQLYNPCIIMSVTLEYCSRSSIFLSFSLTMFSSLLTFSIKFKSFSCCVAALVISPDMKFSDFFISSSSSSNPGFLLGGILQSYKEFNSSNITMPHQFLSSNINNNSSSKSSTVPHLLICISSSSWG</sequence>
<accession>A0ABV0MXA7</accession>
<name>A0ABV0MXA7_9TELE</name>
<keyword evidence="2" id="KW-1185">Reference proteome</keyword>
<reference evidence="1 2" key="1">
    <citation type="submission" date="2021-06" db="EMBL/GenBank/DDBJ databases">
        <authorList>
            <person name="Palmer J.M."/>
        </authorList>
    </citation>
    <scope>NUCLEOTIDE SEQUENCE [LARGE SCALE GENOMIC DNA]</scope>
    <source>
        <strain evidence="1 2">GA_2019</strain>
        <tissue evidence="1">Muscle</tissue>
    </source>
</reference>
<evidence type="ECO:0000313" key="2">
    <source>
        <dbReference type="Proteomes" id="UP001476798"/>
    </source>
</evidence>
<dbReference type="Proteomes" id="UP001476798">
    <property type="component" value="Unassembled WGS sequence"/>
</dbReference>
<proteinExistence type="predicted"/>
<gene>
    <name evidence="1" type="ORF">GOODEAATRI_033748</name>
</gene>
<evidence type="ECO:0000313" key="1">
    <source>
        <dbReference type="EMBL" id="MEQ2163761.1"/>
    </source>
</evidence>
<dbReference type="EMBL" id="JAHRIO010017376">
    <property type="protein sequence ID" value="MEQ2163761.1"/>
    <property type="molecule type" value="Genomic_DNA"/>
</dbReference>
<comment type="caution">
    <text evidence="1">The sequence shown here is derived from an EMBL/GenBank/DDBJ whole genome shotgun (WGS) entry which is preliminary data.</text>
</comment>